<evidence type="ECO:0000313" key="2">
    <source>
        <dbReference type="Proteomes" id="UP000636800"/>
    </source>
</evidence>
<dbReference type="Proteomes" id="UP000636800">
    <property type="component" value="Chromosome 5"/>
</dbReference>
<dbReference type="EMBL" id="JADCNL010000005">
    <property type="protein sequence ID" value="KAG0481398.1"/>
    <property type="molecule type" value="Genomic_DNA"/>
</dbReference>
<evidence type="ECO:0000313" key="1">
    <source>
        <dbReference type="EMBL" id="KAG0481398.1"/>
    </source>
</evidence>
<dbReference type="AlphaFoldDB" id="A0A835R7Q1"/>
<name>A0A835R7Q1_VANPL</name>
<sequence length="64" mass="7490">MDLTTDANGRLVPVLQRFLMQRIVSCSYGSACVRHNAMDKILERYKRYSYAERTLFSNETDPQE</sequence>
<gene>
    <name evidence="1" type="ORF">HPP92_012256</name>
</gene>
<accession>A0A835R7Q1</accession>
<proteinExistence type="predicted"/>
<keyword evidence="2" id="KW-1185">Reference proteome</keyword>
<organism evidence="1 2">
    <name type="scientific">Vanilla planifolia</name>
    <name type="common">Vanilla</name>
    <dbReference type="NCBI Taxonomy" id="51239"/>
    <lineage>
        <taxon>Eukaryota</taxon>
        <taxon>Viridiplantae</taxon>
        <taxon>Streptophyta</taxon>
        <taxon>Embryophyta</taxon>
        <taxon>Tracheophyta</taxon>
        <taxon>Spermatophyta</taxon>
        <taxon>Magnoliopsida</taxon>
        <taxon>Liliopsida</taxon>
        <taxon>Asparagales</taxon>
        <taxon>Orchidaceae</taxon>
        <taxon>Vanilloideae</taxon>
        <taxon>Vanilleae</taxon>
        <taxon>Vanilla</taxon>
    </lineage>
</organism>
<reference evidence="1 2" key="1">
    <citation type="journal article" date="2020" name="Nat. Food">
        <title>A phased Vanilla planifolia genome enables genetic improvement of flavour and production.</title>
        <authorList>
            <person name="Hasing T."/>
            <person name="Tang H."/>
            <person name="Brym M."/>
            <person name="Khazi F."/>
            <person name="Huang T."/>
            <person name="Chambers A.H."/>
        </authorList>
    </citation>
    <scope>NUCLEOTIDE SEQUENCE [LARGE SCALE GENOMIC DNA]</scope>
    <source>
        <tissue evidence="1">Leaf</tissue>
    </source>
</reference>
<comment type="caution">
    <text evidence="1">The sequence shown here is derived from an EMBL/GenBank/DDBJ whole genome shotgun (WGS) entry which is preliminary data.</text>
</comment>
<protein>
    <submittedName>
        <fullName evidence="1">Uncharacterized protein</fullName>
    </submittedName>
</protein>